<dbReference type="AlphaFoldDB" id="A0A8C0GN65"/>
<evidence type="ECO:0000313" key="8">
    <source>
        <dbReference type="Proteomes" id="UP000694404"/>
    </source>
</evidence>
<dbReference type="PANTHER" id="PTHR10981:SF0">
    <property type="entry name" value="BATTENIN"/>
    <property type="match status" value="1"/>
</dbReference>
<keyword evidence="5" id="KW-0472">Membrane</keyword>
<dbReference type="GO" id="GO:0005764">
    <property type="term" value="C:lysosome"/>
    <property type="evidence" value="ECO:0007669"/>
    <property type="project" value="TreeGrafter"/>
</dbReference>
<keyword evidence="2" id="KW-0813">Transport</keyword>
<evidence type="ECO:0008006" key="9">
    <source>
        <dbReference type="Google" id="ProtNLM"/>
    </source>
</evidence>
<proteinExistence type="predicted"/>
<reference evidence="7" key="1">
    <citation type="submission" date="2025-08" db="UniProtKB">
        <authorList>
            <consortium name="Ensembl"/>
        </authorList>
    </citation>
    <scope>IDENTIFICATION</scope>
</reference>
<dbReference type="Proteomes" id="UP000694404">
    <property type="component" value="Unplaced"/>
</dbReference>
<feature type="signal peptide" evidence="6">
    <location>
        <begin position="1"/>
        <end position="18"/>
    </location>
</feature>
<accession>A0A8C0GN65</accession>
<evidence type="ECO:0000256" key="3">
    <source>
        <dbReference type="ARBA" id="ARBA00022692"/>
    </source>
</evidence>
<dbReference type="GO" id="GO:0007040">
    <property type="term" value="P:lysosome organization"/>
    <property type="evidence" value="ECO:0007669"/>
    <property type="project" value="TreeGrafter"/>
</dbReference>
<dbReference type="InterPro" id="IPR003492">
    <property type="entry name" value="Battenin_disease_Cln3"/>
</dbReference>
<evidence type="ECO:0000256" key="1">
    <source>
        <dbReference type="ARBA" id="ARBA00004127"/>
    </source>
</evidence>
<evidence type="ECO:0000256" key="2">
    <source>
        <dbReference type="ARBA" id="ARBA00022448"/>
    </source>
</evidence>
<keyword evidence="4" id="KW-1133">Transmembrane helix</keyword>
<evidence type="ECO:0000256" key="6">
    <source>
        <dbReference type="SAM" id="SignalP"/>
    </source>
</evidence>
<dbReference type="GO" id="GO:0016020">
    <property type="term" value="C:membrane"/>
    <property type="evidence" value="ECO:0007669"/>
    <property type="project" value="InterPro"/>
</dbReference>
<name>A0A8C0GN65_CHEAB</name>
<keyword evidence="3" id="KW-0812">Transmembrane</keyword>
<comment type="subcellular location">
    <subcellularLocation>
        <location evidence="1">Endomembrane system</location>
        <topology evidence="1">Multi-pass membrane protein</topology>
    </subcellularLocation>
</comment>
<reference evidence="7" key="2">
    <citation type="submission" date="2025-09" db="UniProtKB">
        <authorList>
            <consortium name="Ensembl"/>
        </authorList>
    </citation>
    <scope>IDENTIFICATION</scope>
</reference>
<protein>
    <recommendedName>
        <fullName evidence="9">Battenin</fullName>
    </recommendedName>
</protein>
<evidence type="ECO:0000256" key="4">
    <source>
        <dbReference type="ARBA" id="ARBA00022989"/>
    </source>
</evidence>
<dbReference type="GeneTree" id="ENSGT00960000192623"/>
<keyword evidence="6" id="KW-0732">Signal</keyword>
<organism evidence="7 8">
    <name type="scientific">Chelonoidis abingdonii</name>
    <name type="common">Abingdon island giant tortoise</name>
    <name type="synonym">Testudo abingdonii</name>
    <dbReference type="NCBI Taxonomy" id="106734"/>
    <lineage>
        <taxon>Eukaryota</taxon>
        <taxon>Metazoa</taxon>
        <taxon>Chordata</taxon>
        <taxon>Craniata</taxon>
        <taxon>Vertebrata</taxon>
        <taxon>Euteleostomi</taxon>
        <taxon>Archelosauria</taxon>
        <taxon>Testudinata</taxon>
        <taxon>Testudines</taxon>
        <taxon>Cryptodira</taxon>
        <taxon>Durocryptodira</taxon>
        <taxon>Testudinoidea</taxon>
        <taxon>Testudinidae</taxon>
        <taxon>Chelonoidis</taxon>
    </lineage>
</organism>
<keyword evidence="8" id="KW-1185">Reference proteome</keyword>
<evidence type="ECO:0000313" key="7">
    <source>
        <dbReference type="Ensembl" id="ENSCABP00000011464.1"/>
    </source>
</evidence>
<dbReference type="GO" id="GO:0051453">
    <property type="term" value="P:regulation of intracellular pH"/>
    <property type="evidence" value="ECO:0007669"/>
    <property type="project" value="TreeGrafter"/>
</dbReference>
<evidence type="ECO:0000256" key="5">
    <source>
        <dbReference type="ARBA" id="ARBA00023136"/>
    </source>
</evidence>
<dbReference type="Ensembl" id="ENSCABT00000012550.1">
    <property type="protein sequence ID" value="ENSCABP00000011464.1"/>
    <property type="gene ID" value="ENSCABG00000008546.1"/>
</dbReference>
<sequence length="256" mass="26147">WLLGLCNNFAYVVMLSAAHDILSHQGTPPVTPPSRNSSNTSRYDCNPISTGVSAVGRGPGSGGLGACGGVGRLSLTPLLCVPPGVVLASVSSGLGEISFLALTAFYPRYWGGREGARGWDLTLRFSPQRGGVLLGVGHGGSREGAGSQERAGGPGGVRRAGISPCVSPPSKVVSCWVSGTGGAGRVQGARRELGGRGGCEGLGSHPAFLPPARWCPAGCRARGEPGGCREPGGSWEVWGARGCVRGWDLTLRFSPQ</sequence>
<feature type="chain" id="PRO_5034494096" description="Battenin" evidence="6">
    <location>
        <begin position="19"/>
        <end position="256"/>
    </location>
</feature>
<dbReference type="PANTHER" id="PTHR10981">
    <property type="entry name" value="BATTENIN"/>
    <property type="match status" value="1"/>
</dbReference>
<dbReference type="GO" id="GO:0012505">
    <property type="term" value="C:endomembrane system"/>
    <property type="evidence" value="ECO:0007669"/>
    <property type="project" value="UniProtKB-SubCell"/>
</dbReference>
<dbReference type="Pfam" id="PF02487">
    <property type="entry name" value="CLN3"/>
    <property type="match status" value="1"/>
</dbReference>